<evidence type="ECO:0000256" key="10">
    <source>
        <dbReference type="ARBA" id="ARBA00022777"/>
    </source>
</evidence>
<sequence>MAYDAAATTATAAPAHPTPFVEIDRAAWAALAPVAKNPLTETELVQLRGLGDRLDLQEVSDVYVPLSRLINLYASGASELHRRTSAFLGERAQRTPFVIGVAGSVAVGKSTVSRLLRELLSRWSDTPRVELVTTDGFLYPNAELERRGIMDRKGFPESYDRRGLLKFVSQVKSGAREVRAPFYSHIEYDIVPGTEVVVRQPDILIVEGLNVLQPAVGGRLALSDLFDFTIYVDARTGDIENWFVERFRKLREGAFSQEESFFHRFASIPEDEALGFAREVWRTVNEPNLRDNVIPTRSRATLVLRKGADHKVASVLLRKI</sequence>
<dbReference type="EC" id="2.7.1.33" evidence="5 14"/>
<evidence type="ECO:0000256" key="3">
    <source>
        <dbReference type="ARBA" id="ARBA00005225"/>
    </source>
</evidence>
<evidence type="ECO:0000256" key="14">
    <source>
        <dbReference type="HAMAP-Rule" id="MF_00215"/>
    </source>
</evidence>
<dbReference type="InterPro" id="IPR006083">
    <property type="entry name" value="PRK/URK"/>
</dbReference>
<feature type="domain" description="Phosphoribulokinase/uridine kinase" evidence="16">
    <location>
        <begin position="98"/>
        <end position="235"/>
    </location>
</feature>
<keyword evidence="10 14" id="KW-0418">Kinase</keyword>
<comment type="caution">
    <text evidence="17">The sequence shown here is derived from an EMBL/GenBank/DDBJ whole genome shotgun (WGS) entry which is preliminary data.</text>
</comment>
<evidence type="ECO:0000256" key="2">
    <source>
        <dbReference type="ARBA" id="ARBA00004496"/>
    </source>
</evidence>
<dbReference type="UniPathway" id="UPA00241">
    <property type="reaction ID" value="UER00352"/>
</dbReference>
<evidence type="ECO:0000256" key="13">
    <source>
        <dbReference type="ARBA" id="ARBA00032866"/>
    </source>
</evidence>
<dbReference type="NCBIfam" id="TIGR00554">
    <property type="entry name" value="panK_bact"/>
    <property type="match status" value="1"/>
</dbReference>
<evidence type="ECO:0000313" key="18">
    <source>
        <dbReference type="Proteomes" id="UP000280008"/>
    </source>
</evidence>
<accession>A0A495IJ92</accession>
<comment type="pathway">
    <text evidence="3 14 15">Cofactor biosynthesis; coenzyme A biosynthesis; CoA from (R)-pantothenate: step 1/5.</text>
</comment>
<gene>
    <name evidence="14" type="primary">coaA</name>
    <name evidence="17" type="ORF">C8E83_2626</name>
</gene>
<dbReference type="AlphaFoldDB" id="A0A495IJ92"/>
<organism evidence="17 18">
    <name type="scientific">Frondihabitans australicus</name>
    <dbReference type="NCBI Taxonomy" id="386892"/>
    <lineage>
        <taxon>Bacteria</taxon>
        <taxon>Bacillati</taxon>
        <taxon>Actinomycetota</taxon>
        <taxon>Actinomycetes</taxon>
        <taxon>Micrococcales</taxon>
        <taxon>Microbacteriaceae</taxon>
        <taxon>Frondihabitans</taxon>
    </lineage>
</organism>
<evidence type="ECO:0000256" key="5">
    <source>
        <dbReference type="ARBA" id="ARBA00012102"/>
    </source>
</evidence>
<keyword evidence="11 14" id="KW-0067">ATP-binding</keyword>
<keyword evidence="18" id="KW-1185">Reference proteome</keyword>
<evidence type="ECO:0000256" key="12">
    <source>
        <dbReference type="ARBA" id="ARBA00022993"/>
    </source>
</evidence>
<evidence type="ECO:0000256" key="8">
    <source>
        <dbReference type="ARBA" id="ARBA00022679"/>
    </source>
</evidence>
<comment type="similarity">
    <text evidence="4 14 15">Belongs to the prokaryotic pantothenate kinase family.</text>
</comment>
<dbReference type="EMBL" id="RBKS01000001">
    <property type="protein sequence ID" value="RKR75478.1"/>
    <property type="molecule type" value="Genomic_DNA"/>
</dbReference>
<comment type="subcellular location">
    <subcellularLocation>
        <location evidence="2 14 15">Cytoplasm</location>
    </subcellularLocation>
</comment>
<keyword evidence="12 14" id="KW-0173">Coenzyme A biosynthesis</keyword>
<evidence type="ECO:0000256" key="9">
    <source>
        <dbReference type="ARBA" id="ARBA00022741"/>
    </source>
</evidence>
<feature type="binding site" evidence="14">
    <location>
        <begin position="103"/>
        <end position="110"/>
    </location>
    <ligand>
        <name>ATP</name>
        <dbReference type="ChEBI" id="CHEBI:30616"/>
    </ligand>
</feature>
<dbReference type="OrthoDB" id="1550976at2"/>
<comment type="catalytic activity">
    <reaction evidence="1 14 15">
        <text>(R)-pantothenate + ATP = (R)-4'-phosphopantothenate + ADP + H(+)</text>
        <dbReference type="Rhea" id="RHEA:16373"/>
        <dbReference type="ChEBI" id="CHEBI:10986"/>
        <dbReference type="ChEBI" id="CHEBI:15378"/>
        <dbReference type="ChEBI" id="CHEBI:29032"/>
        <dbReference type="ChEBI" id="CHEBI:30616"/>
        <dbReference type="ChEBI" id="CHEBI:456216"/>
        <dbReference type="EC" id="2.7.1.33"/>
    </reaction>
</comment>
<evidence type="ECO:0000256" key="4">
    <source>
        <dbReference type="ARBA" id="ARBA00006087"/>
    </source>
</evidence>
<dbReference type="CDD" id="cd02025">
    <property type="entry name" value="PanK"/>
    <property type="match status" value="1"/>
</dbReference>
<proteinExistence type="inferred from homology"/>
<dbReference type="PIRSF" id="PIRSF000545">
    <property type="entry name" value="Pantothenate_kin"/>
    <property type="match status" value="1"/>
</dbReference>
<dbReference type="InterPro" id="IPR004566">
    <property type="entry name" value="PanK"/>
</dbReference>
<name>A0A495IJ92_9MICO</name>
<dbReference type="RefSeq" id="WP_121370272.1">
    <property type="nucleotide sequence ID" value="NZ_RBKS01000001.1"/>
</dbReference>
<dbReference type="PANTHER" id="PTHR10285">
    <property type="entry name" value="URIDINE KINASE"/>
    <property type="match status" value="1"/>
</dbReference>
<keyword evidence="9 14" id="KW-0547">Nucleotide-binding</keyword>
<evidence type="ECO:0000256" key="15">
    <source>
        <dbReference type="RuleBase" id="RU003530"/>
    </source>
</evidence>
<evidence type="ECO:0000256" key="1">
    <source>
        <dbReference type="ARBA" id="ARBA00001206"/>
    </source>
</evidence>
<keyword evidence="8 14" id="KW-0808">Transferase</keyword>
<evidence type="ECO:0000256" key="6">
    <source>
        <dbReference type="ARBA" id="ARBA00015080"/>
    </source>
</evidence>
<keyword evidence="7 14" id="KW-0963">Cytoplasm</keyword>
<dbReference type="Gene3D" id="3.40.50.300">
    <property type="entry name" value="P-loop containing nucleotide triphosphate hydrolases"/>
    <property type="match status" value="1"/>
</dbReference>
<evidence type="ECO:0000256" key="7">
    <source>
        <dbReference type="ARBA" id="ARBA00022490"/>
    </source>
</evidence>
<dbReference type="GO" id="GO:0015937">
    <property type="term" value="P:coenzyme A biosynthetic process"/>
    <property type="evidence" value="ECO:0007669"/>
    <property type="project" value="UniProtKB-UniRule"/>
</dbReference>
<dbReference type="GO" id="GO:0005737">
    <property type="term" value="C:cytoplasm"/>
    <property type="evidence" value="ECO:0007669"/>
    <property type="project" value="UniProtKB-SubCell"/>
</dbReference>
<reference evidence="17 18" key="1">
    <citation type="submission" date="2018-10" db="EMBL/GenBank/DDBJ databases">
        <title>Sequencing the genomes of 1000 actinobacteria strains.</title>
        <authorList>
            <person name="Klenk H.-P."/>
        </authorList>
    </citation>
    <scope>NUCLEOTIDE SEQUENCE [LARGE SCALE GENOMIC DNA]</scope>
    <source>
        <strain evidence="17 18">DSM 17894</strain>
    </source>
</reference>
<dbReference type="SUPFAM" id="SSF52540">
    <property type="entry name" value="P-loop containing nucleoside triphosphate hydrolases"/>
    <property type="match status" value="1"/>
</dbReference>
<evidence type="ECO:0000256" key="11">
    <source>
        <dbReference type="ARBA" id="ARBA00022840"/>
    </source>
</evidence>
<evidence type="ECO:0000313" key="17">
    <source>
        <dbReference type="EMBL" id="RKR75478.1"/>
    </source>
</evidence>
<evidence type="ECO:0000259" key="16">
    <source>
        <dbReference type="Pfam" id="PF00485"/>
    </source>
</evidence>
<dbReference type="GO" id="GO:0005524">
    <property type="term" value="F:ATP binding"/>
    <property type="evidence" value="ECO:0007669"/>
    <property type="project" value="UniProtKB-UniRule"/>
</dbReference>
<dbReference type="HAMAP" id="MF_00215">
    <property type="entry name" value="Pantothen_kinase_1"/>
    <property type="match status" value="1"/>
</dbReference>
<protein>
    <recommendedName>
        <fullName evidence="6 14">Pantothenate kinase</fullName>
        <ecNumber evidence="5 14">2.7.1.33</ecNumber>
    </recommendedName>
    <alternativeName>
        <fullName evidence="13 14">Pantothenic acid kinase</fullName>
    </alternativeName>
</protein>
<dbReference type="InterPro" id="IPR027417">
    <property type="entry name" value="P-loop_NTPase"/>
</dbReference>
<dbReference type="Pfam" id="PF00485">
    <property type="entry name" value="PRK"/>
    <property type="match status" value="1"/>
</dbReference>
<dbReference type="Proteomes" id="UP000280008">
    <property type="component" value="Unassembled WGS sequence"/>
</dbReference>
<dbReference type="GO" id="GO:0004594">
    <property type="term" value="F:pantothenate kinase activity"/>
    <property type="evidence" value="ECO:0007669"/>
    <property type="project" value="UniProtKB-UniRule"/>
</dbReference>